<sequence>MLNPVRDHLLISLRSNLHKRARTLCRESERRFLSSPAAVEPLQSLRSVSGNDQGTKYEDFYRCSTKRWIYNEKQQFALRYVKFDAPALQRIATEVIGAAHCISMEKLAEGSFNKIFLLRFDNEKELIARIPCPIAGPPHLTVASEVATIEFARTRLNLPVPKVFAWSSCADDTDVGAAYILMEKVPGVTLADRRADIGSDVIIPFARSVVSVEKKFSEIPFSQIGSLYFKEDVAIEPQERRLYAEGIPDDEASERFRIGPTVQREFWRGERAGTDNVDRGPWPDLQSYGLAIANCERRWLKRFARPRALDNPFRLSDEQESIEAHLAMLDRFASILPLLKLPPELLPLTLWHTDLHEGNVVVEPDGFPGITGIIDWQNTWIGPRFIQAKFAPLFAYEGTLFDPRKHKPPEWPSNFDELDEEEKAEWKEQFFSLARHKLYEISLRTRHQEHRSVLTYPHLKTMVLLFHSASRTWTDGLVSLRQALIKVAAHWETIAGPGVHCPLSFGEAELEDHEEIYARLGLYEGRLQTILEAFQISQDGAVEPERYEAVMQALEPLREFWDDERDGGPWPLQDGGWSSLF</sequence>
<dbReference type="InParanoid" id="A0A067MJU2"/>
<evidence type="ECO:0000256" key="4">
    <source>
        <dbReference type="ARBA" id="ARBA00022946"/>
    </source>
</evidence>
<evidence type="ECO:0000256" key="2">
    <source>
        <dbReference type="ARBA" id="ARBA00005543"/>
    </source>
</evidence>
<proteinExistence type="inferred from homology"/>
<dbReference type="PANTHER" id="PTHR36091">
    <property type="entry name" value="ALTERED INHERITANCE OF MITOCHONDRIA PROTEIN 9, MITOCHONDRIAL"/>
    <property type="match status" value="1"/>
</dbReference>
<gene>
    <name evidence="8" type="ORF">BOTBODRAFT_625693</name>
</gene>
<dbReference type="Pfam" id="PF01636">
    <property type="entry name" value="APH"/>
    <property type="match status" value="1"/>
</dbReference>
<dbReference type="HOGENOM" id="CLU_019189_9_1_1"/>
<evidence type="ECO:0000259" key="7">
    <source>
        <dbReference type="Pfam" id="PF01636"/>
    </source>
</evidence>
<keyword evidence="9" id="KW-1185">Reference proteome</keyword>
<evidence type="ECO:0000256" key="5">
    <source>
        <dbReference type="ARBA" id="ARBA00023128"/>
    </source>
</evidence>
<dbReference type="STRING" id="930990.A0A067MJU2"/>
<protein>
    <recommendedName>
        <fullName evidence="3">Altered inheritance of mitochondria protein 9, mitochondrial</fullName>
    </recommendedName>
    <alternativeName>
        <fullName evidence="6">Found in mitochondrial proteome protein 29</fullName>
    </alternativeName>
</protein>
<keyword evidence="4" id="KW-0809">Transit peptide</keyword>
<evidence type="ECO:0000256" key="3">
    <source>
        <dbReference type="ARBA" id="ARBA00016197"/>
    </source>
</evidence>
<dbReference type="SUPFAM" id="SSF56112">
    <property type="entry name" value="Protein kinase-like (PK-like)"/>
    <property type="match status" value="1"/>
</dbReference>
<dbReference type="EMBL" id="KL198034">
    <property type="protein sequence ID" value="KDQ15000.1"/>
    <property type="molecule type" value="Genomic_DNA"/>
</dbReference>
<comment type="similarity">
    <text evidence="2">Belongs to the AIM9 family.</text>
</comment>
<organism evidence="8 9">
    <name type="scientific">Botryobasidium botryosum (strain FD-172 SS1)</name>
    <dbReference type="NCBI Taxonomy" id="930990"/>
    <lineage>
        <taxon>Eukaryota</taxon>
        <taxon>Fungi</taxon>
        <taxon>Dikarya</taxon>
        <taxon>Basidiomycota</taxon>
        <taxon>Agaricomycotina</taxon>
        <taxon>Agaricomycetes</taxon>
        <taxon>Cantharellales</taxon>
        <taxon>Botryobasidiaceae</taxon>
        <taxon>Botryobasidium</taxon>
    </lineage>
</organism>
<accession>A0A067MJU2</accession>
<comment type="subcellular location">
    <subcellularLocation>
        <location evidence="1">Mitochondrion</location>
    </subcellularLocation>
</comment>
<reference evidence="9" key="1">
    <citation type="journal article" date="2014" name="Proc. Natl. Acad. Sci. U.S.A.">
        <title>Extensive sampling of basidiomycete genomes demonstrates inadequacy of the white-rot/brown-rot paradigm for wood decay fungi.</title>
        <authorList>
            <person name="Riley R."/>
            <person name="Salamov A.A."/>
            <person name="Brown D.W."/>
            <person name="Nagy L.G."/>
            <person name="Floudas D."/>
            <person name="Held B.W."/>
            <person name="Levasseur A."/>
            <person name="Lombard V."/>
            <person name="Morin E."/>
            <person name="Otillar R."/>
            <person name="Lindquist E.A."/>
            <person name="Sun H."/>
            <person name="LaButti K.M."/>
            <person name="Schmutz J."/>
            <person name="Jabbour D."/>
            <person name="Luo H."/>
            <person name="Baker S.E."/>
            <person name="Pisabarro A.G."/>
            <person name="Walton J.D."/>
            <person name="Blanchette R.A."/>
            <person name="Henrissat B."/>
            <person name="Martin F."/>
            <person name="Cullen D."/>
            <person name="Hibbett D.S."/>
            <person name="Grigoriev I.V."/>
        </authorList>
    </citation>
    <scope>NUCLEOTIDE SEQUENCE [LARGE SCALE GENOMIC DNA]</scope>
    <source>
        <strain evidence="9">FD-172 SS1</strain>
    </source>
</reference>
<dbReference type="Gene3D" id="3.30.200.20">
    <property type="entry name" value="Phosphorylase Kinase, domain 1"/>
    <property type="match status" value="1"/>
</dbReference>
<dbReference type="Proteomes" id="UP000027195">
    <property type="component" value="Unassembled WGS sequence"/>
</dbReference>
<keyword evidence="5" id="KW-0496">Mitochondrion</keyword>
<evidence type="ECO:0000256" key="1">
    <source>
        <dbReference type="ARBA" id="ARBA00004173"/>
    </source>
</evidence>
<evidence type="ECO:0000313" key="9">
    <source>
        <dbReference type="Proteomes" id="UP000027195"/>
    </source>
</evidence>
<dbReference type="AlphaFoldDB" id="A0A067MJU2"/>
<dbReference type="InterPro" id="IPR011009">
    <property type="entry name" value="Kinase-like_dom_sf"/>
</dbReference>
<dbReference type="GO" id="GO:0005739">
    <property type="term" value="C:mitochondrion"/>
    <property type="evidence" value="ECO:0007669"/>
    <property type="project" value="UniProtKB-SubCell"/>
</dbReference>
<feature type="domain" description="Aminoglycoside phosphotransferase" evidence="7">
    <location>
        <begin position="106"/>
        <end position="384"/>
    </location>
</feature>
<dbReference type="PANTHER" id="PTHR36091:SF1">
    <property type="entry name" value="ALTERED INHERITANCE OF MITOCHONDRIA PROTEIN 9, MITOCHONDRIAL"/>
    <property type="match status" value="1"/>
</dbReference>
<evidence type="ECO:0000256" key="6">
    <source>
        <dbReference type="ARBA" id="ARBA00031849"/>
    </source>
</evidence>
<dbReference type="InterPro" id="IPR002575">
    <property type="entry name" value="Aminoglycoside_PTrfase"/>
</dbReference>
<dbReference type="InterPro" id="IPR051035">
    <property type="entry name" value="Mito_inheritance_9"/>
</dbReference>
<name>A0A067MJU2_BOTB1</name>
<evidence type="ECO:0000313" key="8">
    <source>
        <dbReference type="EMBL" id="KDQ15000.1"/>
    </source>
</evidence>
<dbReference type="Gene3D" id="3.90.1200.10">
    <property type="match status" value="1"/>
</dbReference>
<dbReference type="OrthoDB" id="2831558at2759"/>